<dbReference type="EMBL" id="JAGTJS010000010">
    <property type="protein sequence ID" value="KAH7254583.1"/>
    <property type="molecule type" value="Genomic_DNA"/>
</dbReference>
<keyword evidence="1 3" id="KW-0378">Hydrolase</keyword>
<dbReference type="PANTHER" id="PTHR48081">
    <property type="entry name" value="AB HYDROLASE SUPERFAMILY PROTEIN C4A8.06C"/>
    <property type="match status" value="1"/>
</dbReference>
<proteinExistence type="predicted"/>
<evidence type="ECO:0000313" key="3">
    <source>
        <dbReference type="EMBL" id="KAH7254583.1"/>
    </source>
</evidence>
<dbReference type="InterPro" id="IPR029058">
    <property type="entry name" value="AB_hydrolase_fold"/>
</dbReference>
<evidence type="ECO:0000256" key="1">
    <source>
        <dbReference type="ARBA" id="ARBA00022801"/>
    </source>
</evidence>
<protein>
    <submittedName>
        <fullName evidence="3">Alpha/Beta hydrolase protein</fullName>
    </submittedName>
</protein>
<evidence type="ECO:0000313" key="4">
    <source>
        <dbReference type="Proteomes" id="UP000736672"/>
    </source>
</evidence>
<sequence length="344" mass="36356">MDAPSLPSFEGYSSKTFTYKSVDGLDLKLDALVPLDAPDQVPVVVHIHGGFLVIGDRYSIQPYWLIKACVRRRWIFVSPDYRLIPEATGHDALEDAVHAYEWAAARLAAQLGIRTGGVILAGSSAGGFLALAAASRATTRPLALISIYGMLDLAHERYTRKGTNIMGLPHVNGGPILDQFLAGDRAGAAVLSGYPWPLDLAKDSRFGLVAALHVEALLIDVVTGVPGLGEAIAAQGPKEAIPAEARPLFPATFGPLGSLPPTLLLHGRNDTGTPFETSLSVMAKLEDAGVRVTAEFPGDAPHGFDVLLGPVDLESQPSTVLDSEAVLGLKKVIGFLDLITGTKE</sequence>
<reference evidence="3" key="1">
    <citation type="journal article" date="2021" name="Nat. Commun.">
        <title>Genetic determinants of endophytism in the Arabidopsis root mycobiome.</title>
        <authorList>
            <person name="Mesny F."/>
            <person name="Miyauchi S."/>
            <person name="Thiergart T."/>
            <person name="Pickel B."/>
            <person name="Atanasova L."/>
            <person name="Karlsson M."/>
            <person name="Huettel B."/>
            <person name="Barry K.W."/>
            <person name="Haridas S."/>
            <person name="Chen C."/>
            <person name="Bauer D."/>
            <person name="Andreopoulos W."/>
            <person name="Pangilinan J."/>
            <person name="LaButti K."/>
            <person name="Riley R."/>
            <person name="Lipzen A."/>
            <person name="Clum A."/>
            <person name="Drula E."/>
            <person name="Henrissat B."/>
            <person name="Kohler A."/>
            <person name="Grigoriev I.V."/>
            <person name="Martin F.M."/>
            <person name="Hacquard S."/>
        </authorList>
    </citation>
    <scope>NUCLEOTIDE SEQUENCE</scope>
    <source>
        <strain evidence="3">FSSC 5 MPI-SDFR-AT-0091</strain>
    </source>
</reference>
<dbReference type="OrthoDB" id="2963168at2759"/>
<comment type="caution">
    <text evidence="3">The sequence shown here is derived from an EMBL/GenBank/DDBJ whole genome shotgun (WGS) entry which is preliminary data.</text>
</comment>
<dbReference type="PANTHER" id="PTHR48081:SF3">
    <property type="entry name" value="ALPHA_BETA HYDROLASE FOLD-3 DOMAIN-CONTAINING PROTEIN"/>
    <property type="match status" value="1"/>
</dbReference>
<dbReference type="AlphaFoldDB" id="A0A9P9HBM9"/>
<organism evidence="3 4">
    <name type="scientific">Fusarium solani</name>
    <name type="common">Filamentous fungus</name>
    <dbReference type="NCBI Taxonomy" id="169388"/>
    <lineage>
        <taxon>Eukaryota</taxon>
        <taxon>Fungi</taxon>
        <taxon>Dikarya</taxon>
        <taxon>Ascomycota</taxon>
        <taxon>Pezizomycotina</taxon>
        <taxon>Sordariomycetes</taxon>
        <taxon>Hypocreomycetidae</taxon>
        <taxon>Hypocreales</taxon>
        <taxon>Nectriaceae</taxon>
        <taxon>Fusarium</taxon>
        <taxon>Fusarium solani species complex</taxon>
    </lineage>
</organism>
<feature type="domain" description="Alpha/beta hydrolase fold-3" evidence="2">
    <location>
        <begin position="44"/>
        <end position="160"/>
    </location>
</feature>
<name>A0A9P9HBM9_FUSSL</name>
<dbReference type="Proteomes" id="UP000736672">
    <property type="component" value="Unassembled WGS sequence"/>
</dbReference>
<dbReference type="GO" id="GO:0016787">
    <property type="term" value="F:hydrolase activity"/>
    <property type="evidence" value="ECO:0007669"/>
    <property type="project" value="UniProtKB-KW"/>
</dbReference>
<evidence type="ECO:0000259" key="2">
    <source>
        <dbReference type="Pfam" id="PF07859"/>
    </source>
</evidence>
<dbReference type="Gene3D" id="3.40.50.1820">
    <property type="entry name" value="alpha/beta hydrolase"/>
    <property type="match status" value="1"/>
</dbReference>
<dbReference type="InterPro" id="IPR050300">
    <property type="entry name" value="GDXG_lipolytic_enzyme"/>
</dbReference>
<accession>A0A9P9HBM9</accession>
<dbReference type="Pfam" id="PF07859">
    <property type="entry name" value="Abhydrolase_3"/>
    <property type="match status" value="1"/>
</dbReference>
<dbReference type="SUPFAM" id="SSF53474">
    <property type="entry name" value="alpha/beta-Hydrolases"/>
    <property type="match status" value="1"/>
</dbReference>
<keyword evidence="4" id="KW-1185">Reference proteome</keyword>
<gene>
    <name evidence="3" type="ORF">B0J15DRAFT_512817</name>
</gene>
<dbReference type="InterPro" id="IPR013094">
    <property type="entry name" value="AB_hydrolase_3"/>
</dbReference>